<dbReference type="InterPro" id="IPR018234">
    <property type="entry name" value="GTP_CycHdrlase_I_CS"/>
</dbReference>
<keyword evidence="5" id="KW-0547">Nucleotide-binding</keyword>
<dbReference type="PROSITE" id="PS00860">
    <property type="entry name" value="GTP_CYCLOHYDROL_1_2"/>
    <property type="match status" value="1"/>
</dbReference>
<sequence>MPEPDLEAAESAARAFLDALGVDLDRPGLDRTPLRMAKAYAELFRPRPFTMTTFPNDENYDEMVVARDIPFTSVCEHHLLPFSGHATVGYLPGERILGLSKLARVVELFARRPQVQERMTQQVARWLDEHLSPKGVGVVLTAEHTCMTIRGVQAQGTTTTTSALLGRVRQDARTRAEFLAIAGR</sequence>
<gene>
    <name evidence="5 7" type="primary">folE</name>
    <name evidence="7" type="ORF">ACFPJ6_13705</name>
</gene>
<evidence type="ECO:0000313" key="8">
    <source>
        <dbReference type="Proteomes" id="UP001596122"/>
    </source>
</evidence>
<comment type="caution">
    <text evidence="7">The sequence shown here is derived from an EMBL/GenBank/DDBJ whole genome shotgun (WGS) entry which is preliminary data.</text>
</comment>
<feature type="domain" description="GTP cyclohydrolase I" evidence="6">
    <location>
        <begin position="10"/>
        <end position="181"/>
    </location>
</feature>
<dbReference type="GO" id="GO:0003934">
    <property type="term" value="F:GTP cyclohydrolase I activity"/>
    <property type="evidence" value="ECO:0007669"/>
    <property type="project" value="UniProtKB-EC"/>
</dbReference>
<dbReference type="SUPFAM" id="SSF55620">
    <property type="entry name" value="Tetrahydrobiopterin biosynthesis enzymes-like"/>
    <property type="match status" value="1"/>
</dbReference>
<dbReference type="RefSeq" id="WP_377002919.1">
    <property type="nucleotide sequence ID" value="NZ_JBBEOG010000009.1"/>
</dbReference>
<feature type="binding site" evidence="5">
    <location>
        <position position="78"/>
    </location>
    <ligand>
        <name>Zn(2+)</name>
        <dbReference type="ChEBI" id="CHEBI:29105"/>
    </ligand>
</feature>
<evidence type="ECO:0000259" key="6">
    <source>
        <dbReference type="Pfam" id="PF01227"/>
    </source>
</evidence>
<dbReference type="PROSITE" id="PS00859">
    <property type="entry name" value="GTP_CYCLOHYDROL_1_1"/>
    <property type="match status" value="1"/>
</dbReference>
<dbReference type="Proteomes" id="UP001596122">
    <property type="component" value="Unassembled WGS sequence"/>
</dbReference>
<evidence type="ECO:0000256" key="4">
    <source>
        <dbReference type="ARBA" id="ARBA00022801"/>
    </source>
</evidence>
<dbReference type="NCBIfam" id="NF006826">
    <property type="entry name" value="PRK09347.1-3"/>
    <property type="match status" value="1"/>
</dbReference>
<evidence type="ECO:0000256" key="1">
    <source>
        <dbReference type="ARBA" id="ARBA00001052"/>
    </source>
</evidence>
<dbReference type="NCBIfam" id="NF006825">
    <property type="entry name" value="PRK09347.1-2"/>
    <property type="match status" value="1"/>
</dbReference>
<comment type="similarity">
    <text evidence="5">Belongs to the GTP cyclohydrolase I family.</text>
</comment>
<evidence type="ECO:0000256" key="3">
    <source>
        <dbReference type="ARBA" id="ARBA00022563"/>
    </source>
</evidence>
<dbReference type="PANTHER" id="PTHR11109">
    <property type="entry name" value="GTP CYCLOHYDROLASE I"/>
    <property type="match status" value="1"/>
</dbReference>
<dbReference type="Gene3D" id="1.10.286.10">
    <property type="match status" value="1"/>
</dbReference>
<comment type="catalytic activity">
    <reaction evidence="1 5">
        <text>GTP + H2O = 7,8-dihydroneopterin 3'-triphosphate + formate + H(+)</text>
        <dbReference type="Rhea" id="RHEA:17473"/>
        <dbReference type="ChEBI" id="CHEBI:15377"/>
        <dbReference type="ChEBI" id="CHEBI:15378"/>
        <dbReference type="ChEBI" id="CHEBI:15740"/>
        <dbReference type="ChEBI" id="CHEBI:37565"/>
        <dbReference type="ChEBI" id="CHEBI:58462"/>
        <dbReference type="EC" id="3.5.4.16"/>
    </reaction>
</comment>
<dbReference type="InterPro" id="IPR001474">
    <property type="entry name" value="GTP_CycHdrlase_I"/>
</dbReference>
<feature type="binding site" evidence="5">
    <location>
        <position position="75"/>
    </location>
    <ligand>
        <name>Zn(2+)</name>
        <dbReference type="ChEBI" id="CHEBI:29105"/>
    </ligand>
</feature>
<name>A0ABW0GPC7_9MICO</name>
<dbReference type="InterPro" id="IPR043133">
    <property type="entry name" value="GTP-CH-I_C/QueF"/>
</dbReference>
<dbReference type="EC" id="3.5.4.16" evidence="5"/>
<dbReference type="InterPro" id="IPR043134">
    <property type="entry name" value="GTP-CH-I_N"/>
</dbReference>
<evidence type="ECO:0000256" key="5">
    <source>
        <dbReference type="HAMAP-Rule" id="MF_00223"/>
    </source>
</evidence>
<protein>
    <recommendedName>
        <fullName evidence="5">GTP cyclohydrolase 1</fullName>
        <ecNumber evidence="5">3.5.4.16</ecNumber>
    </recommendedName>
    <alternativeName>
        <fullName evidence="5">GTP cyclohydrolase I</fullName>
        <shortName evidence="5">GTP-CH-I</shortName>
    </alternativeName>
</protein>
<feature type="binding site" evidence="5">
    <location>
        <position position="146"/>
    </location>
    <ligand>
        <name>Zn(2+)</name>
        <dbReference type="ChEBI" id="CHEBI:29105"/>
    </ligand>
</feature>
<accession>A0ABW0GPC7</accession>
<keyword evidence="5" id="KW-0479">Metal-binding</keyword>
<evidence type="ECO:0000313" key="7">
    <source>
        <dbReference type="EMBL" id="MFC5381837.1"/>
    </source>
</evidence>
<dbReference type="NCBIfam" id="TIGR00063">
    <property type="entry name" value="folE"/>
    <property type="match status" value="1"/>
</dbReference>
<dbReference type="InterPro" id="IPR020602">
    <property type="entry name" value="GTP_CycHdrlase_I_dom"/>
</dbReference>
<keyword evidence="3 5" id="KW-0554">One-carbon metabolism</keyword>
<dbReference type="Pfam" id="PF01227">
    <property type="entry name" value="GTP_cyclohydroI"/>
    <property type="match status" value="1"/>
</dbReference>
<proteinExistence type="inferred from homology"/>
<reference evidence="8" key="1">
    <citation type="journal article" date="2019" name="Int. J. Syst. Evol. Microbiol.">
        <title>The Global Catalogue of Microorganisms (GCM) 10K type strain sequencing project: providing services to taxonomists for standard genome sequencing and annotation.</title>
        <authorList>
            <consortium name="The Broad Institute Genomics Platform"/>
            <consortium name="The Broad Institute Genome Sequencing Center for Infectious Disease"/>
            <person name="Wu L."/>
            <person name="Ma J."/>
        </authorList>
    </citation>
    <scope>NUCLEOTIDE SEQUENCE [LARGE SCALE GENOMIC DNA]</scope>
    <source>
        <strain evidence="8">CCUG 43114</strain>
    </source>
</reference>
<evidence type="ECO:0000256" key="2">
    <source>
        <dbReference type="ARBA" id="ARBA00005080"/>
    </source>
</evidence>
<dbReference type="PANTHER" id="PTHR11109:SF7">
    <property type="entry name" value="GTP CYCLOHYDROLASE 1"/>
    <property type="match status" value="1"/>
</dbReference>
<dbReference type="HAMAP" id="MF_00223">
    <property type="entry name" value="FolE"/>
    <property type="match status" value="1"/>
</dbReference>
<keyword evidence="8" id="KW-1185">Reference proteome</keyword>
<comment type="subunit">
    <text evidence="5">Homopolymer.</text>
</comment>
<dbReference type="EMBL" id="JBHSLD010000013">
    <property type="protein sequence ID" value="MFC5381837.1"/>
    <property type="molecule type" value="Genomic_DNA"/>
</dbReference>
<dbReference type="Gene3D" id="3.30.1130.10">
    <property type="match status" value="1"/>
</dbReference>
<keyword evidence="5" id="KW-0342">GTP-binding</keyword>
<keyword evidence="5" id="KW-0862">Zinc</keyword>
<comment type="pathway">
    <text evidence="2 5">Cofactor biosynthesis; 7,8-dihydroneopterin triphosphate biosynthesis; 7,8-dihydroneopterin triphosphate from GTP: step 1/1.</text>
</comment>
<keyword evidence="4 5" id="KW-0378">Hydrolase</keyword>
<organism evidence="7 8">
    <name type="scientific">Aquipuribacter nitratireducens</name>
    <dbReference type="NCBI Taxonomy" id="650104"/>
    <lineage>
        <taxon>Bacteria</taxon>
        <taxon>Bacillati</taxon>
        <taxon>Actinomycetota</taxon>
        <taxon>Actinomycetes</taxon>
        <taxon>Micrococcales</taxon>
        <taxon>Intrasporangiaceae</taxon>
        <taxon>Aquipuribacter</taxon>
    </lineage>
</organism>